<gene>
    <name evidence="3" type="ORF">EWM64_g4207</name>
</gene>
<feature type="transmembrane region" description="Helical" evidence="2">
    <location>
        <begin position="236"/>
        <end position="259"/>
    </location>
</feature>
<organism evidence="3 4">
    <name type="scientific">Hericium alpestre</name>
    <dbReference type="NCBI Taxonomy" id="135208"/>
    <lineage>
        <taxon>Eukaryota</taxon>
        <taxon>Fungi</taxon>
        <taxon>Dikarya</taxon>
        <taxon>Basidiomycota</taxon>
        <taxon>Agaricomycotina</taxon>
        <taxon>Agaricomycetes</taxon>
        <taxon>Russulales</taxon>
        <taxon>Hericiaceae</taxon>
        <taxon>Hericium</taxon>
    </lineage>
</organism>
<keyword evidence="2" id="KW-0812">Transmembrane</keyword>
<name>A0A4Z0A0F3_9AGAM</name>
<dbReference type="EMBL" id="SFCI01000439">
    <property type="protein sequence ID" value="TFY79807.1"/>
    <property type="molecule type" value="Genomic_DNA"/>
</dbReference>
<feature type="transmembrane region" description="Helical" evidence="2">
    <location>
        <begin position="14"/>
        <end position="35"/>
    </location>
</feature>
<dbReference type="OrthoDB" id="3357408at2759"/>
<feature type="region of interest" description="Disordered" evidence="1">
    <location>
        <begin position="299"/>
        <end position="325"/>
    </location>
</feature>
<keyword evidence="2" id="KW-0472">Membrane</keyword>
<evidence type="ECO:0000313" key="3">
    <source>
        <dbReference type="EMBL" id="TFY79807.1"/>
    </source>
</evidence>
<feature type="transmembrane region" description="Helical" evidence="2">
    <location>
        <begin position="136"/>
        <end position="157"/>
    </location>
</feature>
<evidence type="ECO:0000256" key="2">
    <source>
        <dbReference type="SAM" id="Phobius"/>
    </source>
</evidence>
<protein>
    <submittedName>
        <fullName evidence="3">Uncharacterized protein</fullName>
    </submittedName>
</protein>
<accession>A0A4Z0A0F3</accession>
<feature type="transmembrane region" description="Helical" evidence="2">
    <location>
        <begin position="110"/>
        <end position="129"/>
    </location>
</feature>
<evidence type="ECO:0000256" key="1">
    <source>
        <dbReference type="SAM" id="MobiDB-lite"/>
    </source>
</evidence>
<keyword evidence="4" id="KW-1185">Reference proteome</keyword>
<dbReference type="STRING" id="135208.A0A4Z0A0F3"/>
<reference evidence="3 4" key="1">
    <citation type="submission" date="2019-02" db="EMBL/GenBank/DDBJ databases">
        <title>Genome sequencing of the rare red list fungi Hericium alpestre (H. flagellum).</title>
        <authorList>
            <person name="Buettner E."/>
            <person name="Kellner H."/>
        </authorList>
    </citation>
    <scope>NUCLEOTIDE SEQUENCE [LARGE SCALE GENOMIC DNA]</scope>
    <source>
        <strain evidence="3 4">DSM 108284</strain>
    </source>
</reference>
<sequence length="361" mass="39940">MCGEDFYMGQIAGLWTQTLLFGFYVALFAVSIYVLRDNKTNNTYYLGTSIAMFALCATLLILNFVQILLTPDFVAGSQCVGSLCVSCNPGEVDRVNQAIIQNFFNVLLDFVFAINQLVADSLLIFRCYILWKGRTWIVIAPAIILLANTGLTFAQAYCDITLYYLRRTIPADVKVPPPRWLEISNLNGNLSVATMLLSLATNLVATGLIVGRIWWMAKKLEGTLGVSVGKRYHSAITMIVESGAIWSTSIVIWLITYFLTPNYHGIAPTLIIVRVGLGKSVESQASGVNVSPSSTYVQGLGSRRTESTDSSGSIETKQKWAEMDDADTTVDGNVDHLFTQSPKFEKVDLDRSIPDRPDRWI</sequence>
<comment type="caution">
    <text evidence="3">The sequence shown here is derived from an EMBL/GenBank/DDBJ whole genome shotgun (WGS) entry which is preliminary data.</text>
</comment>
<proteinExistence type="predicted"/>
<evidence type="ECO:0000313" key="4">
    <source>
        <dbReference type="Proteomes" id="UP000298061"/>
    </source>
</evidence>
<feature type="transmembrane region" description="Helical" evidence="2">
    <location>
        <begin position="44"/>
        <end position="65"/>
    </location>
</feature>
<feature type="transmembrane region" description="Helical" evidence="2">
    <location>
        <begin position="190"/>
        <end position="215"/>
    </location>
</feature>
<dbReference type="Proteomes" id="UP000298061">
    <property type="component" value="Unassembled WGS sequence"/>
</dbReference>
<dbReference type="AlphaFoldDB" id="A0A4Z0A0F3"/>
<keyword evidence="2" id="KW-1133">Transmembrane helix</keyword>